<accession>A0ABM4AT06</accession>
<dbReference type="Proteomes" id="UP001652626">
    <property type="component" value="Chromosome 21"/>
</dbReference>
<name>A0ABM4AT06_VANTA</name>
<feature type="compositionally biased region" description="Polar residues" evidence="1">
    <location>
        <begin position="207"/>
        <end position="245"/>
    </location>
</feature>
<dbReference type="GeneID" id="113395496"/>
<sequence length="897" mass="104046">MERNRRQQNKINTTRNECWDCECSNCKNNNHSNDDVNGRKSRVTIFGQLGLTQDDRYVLNCAATLNDKPIQTNYMDNNMSFYQRETSRDTETKATQATQVNFNFSKQKPVKGYKNKTVQCCCNDTNSANMVAYVSDTESEDIKLKQCKSPIVVISVYPRQDSKDNIKNNPVKIIRHQNSPQNKIFSKTHQVNNIQVKSERKPRTETRNNSFIERSINKSRSPSPVSKTVTNTGKYKNTDSNTRTNNRPKRVSPLRQTSPDKSANKTKDIKQNIYNTFKSIKETDIRKEQHDIRNSNKEQVKKALVNTFLKNNKLFDPKEDTSKITIDINGDKEQYNVLFEQRNFDTGLTVRKTVKAQSYKKSNQKYDPKSKKKVLLLSENDDKESCKNRLYTPQCRNIPKLLASDSGLKVKDSLEICHRREGRNSSRLDLSPRPTNLINSPSKHFRGDNCSLINPDERDREIRKLLGVLRDYRYKDREEPKICPKNENGDCCIRKQRVKEILPLTQIMTIKIKKEIQKDLNFDTEKVKDKIFYAQTKIEDNNDSLHKKLEARWNTFNNMMASDVPLKNHNSILSYIENEKQILNRDIDVLLHKQQNNYKRSITLTKQQYEKVKRILKRTVSSKLSSEKIKRYSIKHCNVVSVGNIKVRRKIKRQLHCHCEVQTDMIFKCVGSQYDPQCQNKPIFKKSDTKMNDNVLTPSKKDITEKKCASRHVMSSMEIRYASVGYMKHVSMSSMQFGKNTAKPFHERNVEKEDKTLHTIFKGPRKCVTPNLGTSEFSLNSKEVSRNGSNYSIKPPPYSGDCKMKKPFLQRLLSCLVMRSRESSDLKDIKNRRKLPVQNSSLDSYFISTSLGALEMSSTLYDTSASFYSNHSIIPMNKTKKGFFNSVRGFLTKNQRS</sequence>
<reference evidence="3" key="1">
    <citation type="submission" date="2025-08" db="UniProtKB">
        <authorList>
            <consortium name="RefSeq"/>
        </authorList>
    </citation>
    <scope>IDENTIFICATION</scope>
    <source>
        <tissue evidence="3">Whole body</tissue>
    </source>
</reference>
<proteinExistence type="predicted"/>
<evidence type="ECO:0000313" key="3">
    <source>
        <dbReference type="RefSeq" id="XP_064074418.1"/>
    </source>
</evidence>
<gene>
    <name evidence="3" type="primary">LOC113395496</name>
</gene>
<dbReference type="RefSeq" id="XP_064074418.1">
    <property type="nucleotide sequence ID" value="XM_064218348.1"/>
</dbReference>
<feature type="region of interest" description="Disordered" evidence="1">
    <location>
        <begin position="194"/>
        <end position="266"/>
    </location>
</feature>
<evidence type="ECO:0000313" key="2">
    <source>
        <dbReference type="Proteomes" id="UP001652626"/>
    </source>
</evidence>
<keyword evidence="2" id="KW-1185">Reference proteome</keyword>
<evidence type="ECO:0000256" key="1">
    <source>
        <dbReference type="SAM" id="MobiDB-lite"/>
    </source>
</evidence>
<feature type="compositionally biased region" description="Basic and acidic residues" evidence="1">
    <location>
        <begin position="197"/>
        <end position="206"/>
    </location>
</feature>
<organism evidence="2 3">
    <name type="scientific">Vanessa tameamea</name>
    <name type="common">Kamehameha butterfly</name>
    <dbReference type="NCBI Taxonomy" id="334116"/>
    <lineage>
        <taxon>Eukaryota</taxon>
        <taxon>Metazoa</taxon>
        <taxon>Ecdysozoa</taxon>
        <taxon>Arthropoda</taxon>
        <taxon>Hexapoda</taxon>
        <taxon>Insecta</taxon>
        <taxon>Pterygota</taxon>
        <taxon>Neoptera</taxon>
        <taxon>Endopterygota</taxon>
        <taxon>Lepidoptera</taxon>
        <taxon>Glossata</taxon>
        <taxon>Ditrysia</taxon>
        <taxon>Papilionoidea</taxon>
        <taxon>Nymphalidae</taxon>
        <taxon>Nymphalinae</taxon>
        <taxon>Vanessa</taxon>
    </lineage>
</organism>
<protein>
    <submittedName>
        <fullName evidence="3">Uncharacterized protein LOC113395496</fullName>
    </submittedName>
</protein>